<keyword evidence="1" id="KW-0732">Signal</keyword>
<dbReference type="AlphaFoldDB" id="A0AAD7QAJ2"/>
<organism evidence="2 3">
    <name type="scientific">Quillaja saponaria</name>
    <name type="common">Soap bark tree</name>
    <dbReference type="NCBI Taxonomy" id="32244"/>
    <lineage>
        <taxon>Eukaryota</taxon>
        <taxon>Viridiplantae</taxon>
        <taxon>Streptophyta</taxon>
        <taxon>Embryophyta</taxon>
        <taxon>Tracheophyta</taxon>
        <taxon>Spermatophyta</taxon>
        <taxon>Magnoliopsida</taxon>
        <taxon>eudicotyledons</taxon>
        <taxon>Gunneridae</taxon>
        <taxon>Pentapetalae</taxon>
        <taxon>rosids</taxon>
        <taxon>fabids</taxon>
        <taxon>Fabales</taxon>
        <taxon>Quillajaceae</taxon>
        <taxon>Quillaja</taxon>
    </lineage>
</organism>
<sequence>MERASKVLLILGVLLLVVLGSDFVEGGRRLKEEKVDHPQNFIGGIGATGTGGLFPSPGFTTGIVCSYPGNCVQVGNTPFLPTIPGVGSPP</sequence>
<dbReference type="KEGG" id="qsa:O6P43_007388"/>
<comment type="caution">
    <text evidence="2">The sequence shown here is derived from an EMBL/GenBank/DDBJ whole genome shotgun (WGS) entry which is preliminary data.</text>
</comment>
<protein>
    <submittedName>
        <fullName evidence="2">Zinc finger, C2H2-like protein</fullName>
    </submittedName>
</protein>
<evidence type="ECO:0000313" key="2">
    <source>
        <dbReference type="EMBL" id="KAJ7977819.1"/>
    </source>
</evidence>
<name>A0AAD7QAJ2_QUISA</name>
<proteinExistence type="predicted"/>
<accession>A0AAD7QAJ2</accession>
<keyword evidence="3" id="KW-1185">Reference proteome</keyword>
<feature type="signal peptide" evidence="1">
    <location>
        <begin position="1"/>
        <end position="20"/>
    </location>
</feature>
<dbReference type="EMBL" id="JARAOO010000003">
    <property type="protein sequence ID" value="KAJ7977819.1"/>
    <property type="molecule type" value="Genomic_DNA"/>
</dbReference>
<evidence type="ECO:0000313" key="3">
    <source>
        <dbReference type="Proteomes" id="UP001163823"/>
    </source>
</evidence>
<gene>
    <name evidence="2" type="ORF">O6P43_007388</name>
</gene>
<reference evidence="2" key="1">
    <citation type="journal article" date="2023" name="Science">
        <title>Elucidation of the pathway for biosynthesis of saponin adjuvants from the soapbark tree.</title>
        <authorList>
            <person name="Reed J."/>
            <person name="Orme A."/>
            <person name="El-Demerdash A."/>
            <person name="Owen C."/>
            <person name="Martin L.B.B."/>
            <person name="Misra R.C."/>
            <person name="Kikuchi S."/>
            <person name="Rejzek M."/>
            <person name="Martin A.C."/>
            <person name="Harkess A."/>
            <person name="Leebens-Mack J."/>
            <person name="Louveau T."/>
            <person name="Stephenson M.J."/>
            <person name="Osbourn A."/>
        </authorList>
    </citation>
    <scope>NUCLEOTIDE SEQUENCE</scope>
    <source>
        <strain evidence="2">S10</strain>
    </source>
</reference>
<dbReference type="Proteomes" id="UP001163823">
    <property type="component" value="Chromosome 3"/>
</dbReference>
<feature type="chain" id="PRO_5042162637" evidence="1">
    <location>
        <begin position="21"/>
        <end position="90"/>
    </location>
</feature>
<evidence type="ECO:0000256" key="1">
    <source>
        <dbReference type="SAM" id="SignalP"/>
    </source>
</evidence>